<reference evidence="5" key="1">
    <citation type="submission" date="2017-04" db="EMBL/GenBank/DDBJ databases">
        <authorList>
            <person name="Varghese N."/>
            <person name="Submissions S."/>
        </authorList>
    </citation>
    <scope>NUCLEOTIDE SEQUENCE [LARGE SCALE GENOMIC DNA]</scope>
    <source>
        <strain evidence="5">VKM Ac-2510</strain>
    </source>
</reference>
<gene>
    <name evidence="4" type="ORF">SAMN06296010_1784</name>
</gene>
<feature type="transmembrane region" description="Helical" evidence="1">
    <location>
        <begin position="216"/>
        <end position="233"/>
    </location>
</feature>
<feature type="transmembrane region" description="Helical" evidence="1">
    <location>
        <begin position="119"/>
        <end position="137"/>
    </location>
</feature>
<keyword evidence="5" id="KW-1185">Reference proteome</keyword>
<evidence type="ECO:0000259" key="3">
    <source>
        <dbReference type="Pfam" id="PF07786"/>
    </source>
</evidence>
<dbReference type="PANTHER" id="PTHR30590:SF3">
    <property type="entry name" value="HYPOTHETICAL MEMBRANE SPANNING PROTEIN"/>
    <property type="match status" value="1"/>
</dbReference>
<feature type="transmembrane region" description="Helical" evidence="1">
    <location>
        <begin position="61"/>
        <end position="82"/>
    </location>
</feature>
<organism evidence="4 5">
    <name type="scientific">Agreia pratensis</name>
    <dbReference type="NCBI Taxonomy" id="150121"/>
    <lineage>
        <taxon>Bacteria</taxon>
        <taxon>Bacillati</taxon>
        <taxon>Actinomycetota</taxon>
        <taxon>Actinomycetes</taxon>
        <taxon>Micrococcales</taxon>
        <taxon>Microbacteriaceae</taxon>
        <taxon>Agreia</taxon>
    </lineage>
</organism>
<evidence type="ECO:0000313" key="5">
    <source>
        <dbReference type="Proteomes" id="UP000193244"/>
    </source>
</evidence>
<feature type="transmembrane region" description="Helical" evidence="1">
    <location>
        <begin position="283"/>
        <end position="309"/>
    </location>
</feature>
<keyword evidence="1" id="KW-1133">Transmembrane helix</keyword>
<feature type="transmembrane region" description="Helical" evidence="1">
    <location>
        <begin position="191"/>
        <end position="209"/>
    </location>
</feature>
<dbReference type="Proteomes" id="UP000193244">
    <property type="component" value="Unassembled WGS sequence"/>
</dbReference>
<feature type="transmembrane region" description="Helical" evidence="1">
    <location>
        <begin position="144"/>
        <end position="166"/>
    </location>
</feature>
<dbReference type="Pfam" id="PF07786">
    <property type="entry name" value="HGSNAT_cat"/>
    <property type="match status" value="1"/>
</dbReference>
<feature type="transmembrane region" description="Helical" evidence="1">
    <location>
        <begin position="315"/>
        <end position="335"/>
    </location>
</feature>
<feature type="domain" description="DUF418" evidence="2">
    <location>
        <begin position="213"/>
        <end position="351"/>
    </location>
</feature>
<name>A0A1X7JSP7_9MICO</name>
<proteinExistence type="predicted"/>
<keyword evidence="1" id="KW-0472">Membrane</keyword>
<keyword evidence="1" id="KW-0812">Transmembrane</keyword>
<feature type="domain" description="Heparan-alpha-glucosaminide N-acetyltransferase catalytic" evidence="3">
    <location>
        <begin position="26"/>
        <end position="211"/>
    </location>
</feature>
<dbReference type="InterPro" id="IPR052529">
    <property type="entry name" value="Bact_Transport_Assoc"/>
</dbReference>
<dbReference type="InterPro" id="IPR007349">
    <property type="entry name" value="DUF418"/>
</dbReference>
<dbReference type="Pfam" id="PF04235">
    <property type="entry name" value="DUF418"/>
    <property type="match status" value="1"/>
</dbReference>
<dbReference type="PANTHER" id="PTHR30590">
    <property type="entry name" value="INNER MEMBRANE PROTEIN"/>
    <property type="match status" value="1"/>
</dbReference>
<dbReference type="EMBL" id="FXAY01000002">
    <property type="protein sequence ID" value="SMG31317.1"/>
    <property type="molecule type" value="Genomic_DNA"/>
</dbReference>
<evidence type="ECO:0000313" key="4">
    <source>
        <dbReference type="EMBL" id="SMG31317.1"/>
    </source>
</evidence>
<sequence>MSADINGGAVLQGGPAVVVPRPDVTRIPGLDAARGLAILGMLAAHTLPGDGNSFYDGRSSILFATLAGISLGLMTGGEHPLARAAAASRTRARLSIVIRALLLIALGLGIWLLETNIAIILDSYGFMFLVCVPLLFVNRWVLAAAALVCALIGPAVVEALVAVTAWDGALPISADNLLAVPLSWLDSYYPAPVWLAYVLAGLAVARFGVTRPRVQLTMIIGGFTAAALGYGLSNTFGEPVVAHTDTTMEAISSGALALAVVGLLIAGVGRVRNTVARTVFSPLIAAGAMPLSIYTAQVLAIAVVGALHPEEPDDAFSWALFLGLTIGSLVFAVLWRLRFAQGPLEWVFARMSLRRPWRTPRGAAARVS</sequence>
<protein>
    <submittedName>
        <fullName evidence="4">Uncharacterized membrane protein YeiB</fullName>
    </submittedName>
</protein>
<evidence type="ECO:0000256" key="1">
    <source>
        <dbReference type="SAM" id="Phobius"/>
    </source>
</evidence>
<accession>A0A1X7JSP7</accession>
<feature type="transmembrane region" description="Helical" evidence="1">
    <location>
        <begin position="253"/>
        <end position="271"/>
    </location>
</feature>
<dbReference type="STRING" id="150121.SAMN06296010_1784"/>
<dbReference type="AlphaFoldDB" id="A0A1X7JSP7"/>
<feature type="transmembrane region" description="Helical" evidence="1">
    <location>
        <begin position="94"/>
        <end position="113"/>
    </location>
</feature>
<dbReference type="InterPro" id="IPR012429">
    <property type="entry name" value="HGSNAT_cat"/>
</dbReference>
<evidence type="ECO:0000259" key="2">
    <source>
        <dbReference type="Pfam" id="PF04235"/>
    </source>
</evidence>
<dbReference type="RefSeq" id="WP_176223309.1">
    <property type="nucleotide sequence ID" value="NZ_FXAY01000002.1"/>
</dbReference>